<dbReference type="GO" id="GO:0016616">
    <property type="term" value="F:oxidoreductase activity, acting on the CH-OH group of donors, NAD or NADP as acceptor"/>
    <property type="evidence" value="ECO:0007669"/>
    <property type="project" value="TreeGrafter"/>
</dbReference>
<dbReference type="PANTHER" id="PTHR24322:SF736">
    <property type="entry name" value="RETINOL DEHYDROGENASE 10"/>
    <property type="match status" value="1"/>
</dbReference>
<dbReference type="InterPro" id="IPR036291">
    <property type="entry name" value="NAD(P)-bd_dom_sf"/>
</dbReference>
<protein>
    <submittedName>
        <fullName evidence="3">Uncharacterized protein</fullName>
    </submittedName>
</protein>
<gene>
    <name evidence="3" type="ORF">VCS650_LOCUS40058</name>
</gene>
<organism evidence="3 4">
    <name type="scientific">Adineta steineri</name>
    <dbReference type="NCBI Taxonomy" id="433720"/>
    <lineage>
        <taxon>Eukaryota</taxon>
        <taxon>Metazoa</taxon>
        <taxon>Spiralia</taxon>
        <taxon>Gnathifera</taxon>
        <taxon>Rotifera</taxon>
        <taxon>Eurotatoria</taxon>
        <taxon>Bdelloidea</taxon>
        <taxon>Adinetida</taxon>
        <taxon>Adinetidae</taxon>
        <taxon>Adineta</taxon>
    </lineage>
</organism>
<accession>A0A815QBZ8</accession>
<dbReference type="AlphaFoldDB" id="A0A815QBZ8"/>
<dbReference type="Proteomes" id="UP000663891">
    <property type="component" value="Unassembled WGS sequence"/>
</dbReference>
<dbReference type="Pfam" id="PF00106">
    <property type="entry name" value="adh_short"/>
    <property type="match status" value="1"/>
</dbReference>
<evidence type="ECO:0000256" key="1">
    <source>
        <dbReference type="ARBA" id="ARBA00006484"/>
    </source>
</evidence>
<comment type="caution">
    <text evidence="3">The sequence shown here is derived from an EMBL/GenBank/DDBJ whole genome shotgun (WGS) entry which is preliminary data.</text>
</comment>
<dbReference type="EMBL" id="CAJNON010001423">
    <property type="protein sequence ID" value="CAF1461295.1"/>
    <property type="molecule type" value="Genomic_DNA"/>
</dbReference>
<evidence type="ECO:0000313" key="4">
    <source>
        <dbReference type="Proteomes" id="UP000663891"/>
    </source>
</evidence>
<dbReference type="InterPro" id="IPR002347">
    <property type="entry name" value="SDR_fam"/>
</dbReference>
<dbReference type="Gene3D" id="3.40.50.720">
    <property type="entry name" value="NAD(P)-binding Rossmann-like Domain"/>
    <property type="match status" value="1"/>
</dbReference>
<reference evidence="3" key="1">
    <citation type="submission" date="2021-02" db="EMBL/GenBank/DDBJ databases">
        <authorList>
            <person name="Nowell W R."/>
        </authorList>
    </citation>
    <scope>NUCLEOTIDE SEQUENCE</scope>
</reference>
<dbReference type="PANTHER" id="PTHR24322">
    <property type="entry name" value="PKSB"/>
    <property type="match status" value="1"/>
</dbReference>
<dbReference type="SUPFAM" id="SSF51735">
    <property type="entry name" value="NAD(P)-binding Rossmann-fold domains"/>
    <property type="match status" value="1"/>
</dbReference>
<sequence length="130" mass="14169">ASSAGLFGFGKLTDYCSSKFAAIGLHESLTGELKQMKKHGIYTTVVCPSFINTGMFHGVSPSAAVVPLLDENYVCDSIVDGIRRNKRMIILPPHNVLFYMLKGLLSDECADRFIEFTGAAKAMDTFVGQK</sequence>
<feature type="non-terminal residue" evidence="3">
    <location>
        <position position="1"/>
    </location>
</feature>
<comment type="similarity">
    <text evidence="1">Belongs to the short-chain dehydrogenases/reductases (SDR) family.</text>
</comment>
<keyword evidence="2" id="KW-0560">Oxidoreductase</keyword>
<dbReference type="OrthoDB" id="10253736at2759"/>
<evidence type="ECO:0000313" key="3">
    <source>
        <dbReference type="EMBL" id="CAF1461295.1"/>
    </source>
</evidence>
<proteinExistence type="inferred from homology"/>
<name>A0A815QBZ8_9BILA</name>
<evidence type="ECO:0000256" key="2">
    <source>
        <dbReference type="ARBA" id="ARBA00023002"/>
    </source>
</evidence>